<name>A0ABT5HNU4_9CAUL</name>
<evidence type="ECO:0008006" key="4">
    <source>
        <dbReference type="Google" id="ProtNLM"/>
    </source>
</evidence>
<keyword evidence="1" id="KW-0732">Signal</keyword>
<dbReference type="EMBL" id="JAQQKX010000001">
    <property type="protein sequence ID" value="MDC7681737.1"/>
    <property type="molecule type" value="Genomic_DNA"/>
</dbReference>
<organism evidence="2 3">
    <name type="scientific">Asticcacaulis aquaticus</name>
    <dbReference type="NCBI Taxonomy" id="2984212"/>
    <lineage>
        <taxon>Bacteria</taxon>
        <taxon>Pseudomonadati</taxon>
        <taxon>Pseudomonadota</taxon>
        <taxon>Alphaproteobacteria</taxon>
        <taxon>Caulobacterales</taxon>
        <taxon>Caulobacteraceae</taxon>
        <taxon>Asticcacaulis</taxon>
    </lineage>
</organism>
<comment type="caution">
    <text evidence="2">The sequence shown here is derived from an EMBL/GenBank/DDBJ whole genome shotgun (WGS) entry which is preliminary data.</text>
</comment>
<protein>
    <recommendedName>
        <fullName evidence="4">DUF2059 domain-containing protein</fullName>
    </recommendedName>
</protein>
<keyword evidence="3" id="KW-1185">Reference proteome</keyword>
<dbReference type="Proteomes" id="UP001214854">
    <property type="component" value="Unassembled WGS sequence"/>
</dbReference>
<evidence type="ECO:0000313" key="2">
    <source>
        <dbReference type="EMBL" id="MDC7681737.1"/>
    </source>
</evidence>
<feature type="chain" id="PRO_5045096019" description="DUF2059 domain-containing protein" evidence="1">
    <location>
        <begin position="22"/>
        <end position="162"/>
    </location>
</feature>
<reference evidence="2 3" key="1">
    <citation type="submission" date="2023-01" db="EMBL/GenBank/DDBJ databases">
        <title>Novel species of the genus Asticcacaulis isolated from rivers.</title>
        <authorList>
            <person name="Lu H."/>
        </authorList>
    </citation>
    <scope>NUCLEOTIDE SEQUENCE [LARGE SCALE GENOMIC DNA]</scope>
    <source>
        <strain evidence="2 3">BYS171W</strain>
    </source>
</reference>
<accession>A0ABT5HNU4</accession>
<evidence type="ECO:0000313" key="3">
    <source>
        <dbReference type="Proteomes" id="UP001214854"/>
    </source>
</evidence>
<proteinExistence type="predicted"/>
<gene>
    <name evidence="2" type="ORF">PQU92_00470</name>
</gene>
<evidence type="ECO:0000256" key="1">
    <source>
        <dbReference type="SAM" id="SignalP"/>
    </source>
</evidence>
<dbReference type="PROSITE" id="PS51257">
    <property type="entry name" value="PROKAR_LIPOPROTEIN"/>
    <property type="match status" value="1"/>
</dbReference>
<feature type="signal peptide" evidence="1">
    <location>
        <begin position="1"/>
        <end position="21"/>
    </location>
</feature>
<dbReference type="RefSeq" id="WP_272746259.1">
    <property type="nucleotide sequence ID" value="NZ_JAQQKX010000001.1"/>
</dbReference>
<sequence length="162" mass="17898">MRTYTALLAAIFTLACGHTSAAESDDKERHALAARYAESINLKAGVEEHLTLMLGLSWSSVDANTPEFRQGDGPAVVEAVAKEINHEYTQKILTKMIDELADLYSVEELTALLTFSESAEGRSVLKKSKARSEREGNALQISFDYVGDIQREACKRLKCKTK</sequence>